<evidence type="ECO:0000256" key="9">
    <source>
        <dbReference type="PROSITE-ProRule" id="PRU00108"/>
    </source>
</evidence>
<dbReference type="STRING" id="4533.J3L4A9"/>
<dbReference type="PROSITE" id="PS50071">
    <property type="entry name" value="HOMEOBOX_2"/>
    <property type="match status" value="1"/>
</dbReference>
<dbReference type="Pfam" id="PF01852">
    <property type="entry name" value="START"/>
    <property type="match status" value="1"/>
</dbReference>
<feature type="domain" description="Homeobox" evidence="13">
    <location>
        <begin position="94"/>
        <end position="154"/>
    </location>
</feature>
<keyword evidence="5 9" id="KW-0238">DNA-binding</keyword>
<dbReference type="PANTHER" id="PTHR45654">
    <property type="entry name" value="HOMEOBOX-LEUCINE ZIPPER PROTEIN MERISTEM L1"/>
    <property type="match status" value="1"/>
</dbReference>
<dbReference type="Proteomes" id="UP000006038">
    <property type="component" value="Chromosome 1"/>
</dbReference>
<dbReference type="OMA" id="SYHTWTK"/>
<feature type="compositionally biased region" description="Low complexity" evidence="11">
    <location>
        <begin position="32"/>
        <end position="41"/>
    </location>
</feature>
<sequence>MGTNRPPPRTKDFFAAPVLSLSLAGVFGRDNGPPAAAAAGGDELEEGDEVQAAAGEAVEISSSGNTGPGGSRSQSGGGSGEDGGHDAADGGGDRKRRKTYHRHTAEQIRVMEALFKESPHPDERQRQLLSKQLGLSARQVKFWFQNRRTQIKAIQERHENSLLKSVLDKLQQEHRAMRELARKPSRCPNCGAAAASGDAAVAAATREQRLRLENAKLKAEVLHAPFPACCMACMALTDTDLNSFQIEKLRGTPGKATAADGAASPPRSATAARTNCKSPPLHGHDDRPRILELAGRALDELVAMCSSGEPLWVRAVETGRDILNYDEYVRLFRRDHDGSGDQLPGWSVEVSRECGLAYLDTMQFVHAFMDVERWKELFPSMISNAAVLDVISTGEDDGRDGVVQLMYAELQMLTPMVPTREFYFARHCKKLAAERWAIVDVSTFDEFEAGVHASSPVRCFKKPSGCVIEEQTNGQCKVTWVEHTRCRRRTVPPVYRAVTASGVAFGARRWVAALQLQCERMVFAVATNVPTRDSNGVSTLAGRRSVLKLAHRMTSSLCRTIGGSRDMMWSRAPKGGGGDDIWWSSRTNSGDDPGEPQGLVTCAALSTWLPVNPTAILDLLRDESRRPEWDVMLPGNSLQICVNLAKGKDRTNCVTVYAVRPEDGGGSGGGKWVLQDICTNPCESTTAYAAIDAAALQPVTAGHDSSGVAFLPCGFISVMPDGLESRPAVITASGNVAAGAGSLVTVAFQVLASSSPAATLATDSLEAATGLVSSTLDKVRKALGCEDDF</sequence>
<keyword evidence="16" id="KW-1185">Reference proteome</keyword>
<feature type="compositionally biased region" description="Low complexity" evidence="11">
    <location>
        <begin position="262"/>
        <end position="274"/>
    </location>
</feature>
<dbReference type="Gene3D" id="3.30.530.20">
    <property type="match status" value="1"/>
</dbReference>
<keyword evidence="6 9" id="KW-0371">Homeobox</keyword>
<dbReference type="PANTHER" id="PTHR45654:SF24">
    <property type="entry name" value="HOMEOBOX-LEUCINE ZIPPER PROTEIN GLABRA 2"/>
    <property type="match status" value="1"/>
</dbReference>
<keyword evidence="7" id="KW-0804">Transcription</keyword>
<dbReference type="Gene3D" id="1.10.10.60">
    <property type="entry name" value="Homeodomain-like"/>
    <property type="match status" value="1"/>
</dbReference>
<dbReference type="InterPro" id="IPR002913">
    <property type="entry name" value="START_lipid-bd_dom"/>
</dbReference>
<keyword evidence="3" id="KW-0805">Transcription regulation</keyword>
<dbReference type="PROSITE" id="PS50848">
    <property type="entry name" value="START"/>
    <property type="match status" value="1"/>
</dbReference>
<dbReference type="InterPro" id="IPR017970">
    <property type="entry name" value="Homeobox_CS"/>
</dbReference>
<feature type="signal peptide" evidence="12">
    <location>
        <begin position="1"/>
        <end position="28"/>
    </location>
</feature>
<evidence type="ECO:0000256" key="8">
    <source>
        <dbReference type="ARBA" id="ARBA00023242"/>
    </source>
</evidence>
<dbReference type="Pfam" id="PF25797">
    <property type="entry name" value="PDF2_C"/>
    <property type="match status" value="1"/>
</dbReference>
<dbReference type="AlphaFoldDB" id="J3L4A9"/>
<dbReference type="InterPro" id="IPR042160">
    <property type="entry name" value="HD-Zip_IV"/>
</dbReference>
<dbReference type="GO" id="GO:0000981">
    <property type="term" value="F:DNA-binding transcription factor activity, RNA polymerase II-specific"/>
    <property type="evidence" value="ECO:0007669"/>
    <property type="project" value="InterPro"/>
</dbReference>
<feature type="chain" id="PRO_5003772394" evidence="12">
    <location>
        <begin position="29"/>
        <end position="789"/>
    </location>
</feature>
<evidence type="ECO:0000256" key="10">
    <source>
        <dbReference type="RuleBase" id="RU000682"/>
    </source>
</evidence>
<dbReference type="FunFam" id="1.10.10.60:FF:000229">
    <property type="entry name" value="Homeobox-leucine zipper protein HDG1"/>
    <property type="match status" value="1"/>
</dbReference>
<dbReference type="GO" id="GO:0003677">
    <property type="term" value="F:DNA binding"/>
    <property type="evidence" value="ECO:0007669"/>
    <property type="project" value="UniProtKB-UniRule"/>
</dbReference>
<evidence type="ECO:0000313" key="15">
    <source>
        <dbReference type="EnsemblPlants" id="OB01G40650.1"/>
    </source>
</evidence>
<dbReference type="InterPro" id="IPR001356">
    <property type="entry name" value="HD"/>
</dbReference>
<dbReference type="SMART" id="SM00234">
    <property type="entry name" value="START"/>
    <property type="match status" value="1"/>
</dbReference>
<feature type="compositionally biased region" description="Basic and acidic residues" evidence="11">
    <location>
        <begin position="82"/>
        <end position="93"/>
    </location>
</feature>
<dbReference type="SMART" id="SM00389">
    <property type="entry name" value="HOX"/>
    <property type="match status" value="1"/>
</dbReference>
<keyword evidence="4" id="KW-0175">Coiled coil</keyword>
<dbReference type="GO" id="GO:0005634">
    <property type="term" value="C:nucleus"/>
    <property type="evidence" value="ECO:0007669"/>
    <property type="project" value="UniProtKB-SubCell"/>
</dbReference>
<keyword evidence="8 9" id="KW-0539">Nucleus</keyword>
<evidence type="ECO:0000256" key="4">
    <source>
        <dbReference type="ARBA" id="ARBA00023054"/>
    </source>
</evidence>
<dbReference type="eggNOG" id="ENOG502QUI1">
    <property type="taxonomic scope" value="Eukaryota"/>
</dbReference>
<evidence type="ECO:0000313" key="16">
    <source>
        <dbReference type="Proteomes" id="UP000006038"/>
    </source>
</evidence>
<evidence type="ECO:0000259" key="14">
    <source>
        <dbReference type="PROSITE" id="PS50848"/>
    </source>
</evidence>
<dbReference type="InterPro" id="IPR023393">
    <property type="entry name" value="START-like_dom_sf"/>
</dbReference>
<dbReference type="CDD" id="cd08875">
    <property type="entry name" value="START_ArGLABRA2_like"/>
    <property type="match status" value="1"/>
</dbReference>
<proteinExistence type="inferred from homology"/>
<feature type="domain" description="START" evidence="14">
    <location>
        <begin position="283"/>
        <end position="523"/>
    </location>
</feature>
<name>J3L4A9_ORYBR</name>
<evidence type="ECO:0000256" key="11">
    <source>
        <dbReference type="SAM" id="MobiDB-lite"/>
    </source>
</evidence>
<comment type="similarity">
    <text evidence="2">Belongs to the HD-ZIP homeobox family. Class IV subfamily.</text>
</comment>
<dbReference type="CDD" id="cd00086">
    <property type="entry name" value="homeodomain"/>
    <property type="match status" value="1"/>
</dbReference>
<dbReference type="HOGENOM" id="CLU_015002_2_0_1"/>
<reference evidence="15" key="1">
    <citation type="journal article" date="2013" name="Nat. Commun.">
        <title>Whole-genome sequencing of Oryza brachyantha reveals mechanisms underlying Oryza genome evolution.</title>
        <authorList>
            <person name="Chen J."/>
            <person name="Huang Q."/>
            <person name="Gao D."/>
            <person name="Wang J."/>
            <person name="Lang Y."/>
            <person name="Liu T."/>
            <person name="Li B."/>
            <person name="Bai Z."/>
            <person name="Luis Goicoechea J."/>
            <person name="Liang C."/>
            <person name="Chen C."/>
            <person name="Zhang W."/>
            <person name="Sun S."/>
            <person name="Liao Y."/>
            <person name="Zhang X."/>
            <person name="Yang L."/>
            <person name="Song C."/>
            <person name="Wang M."/>
            <person name="Shi J."/>
            <person name="Liu G."/>
            <person name="Liu J."/>
            <person name="Zhou H."/>
            <person name="Zhou W."/>
            <person name="Yu Q."/>
            <person name="An N."/>
            <person name="Chen Y."/>
            <person name="Cai Q."/>
            <person name="Wang B."/>
            <person name="Liu B."/>
            <person name="Min J."/>
            <person name="Huang Y."/>
            <person name="Wu H."/>
            <person name="Li Z."/>
            <person name="Zhang Y."/>
            <person name="Yin Y."/>
            <person name="Song W."/>
            <person name="Jiang J."/>
            <person name="Jackson S.A."/>
            <person name="Wing R.A."/>
            <person name="Wang J."/>
            <person name="Chen M."/>
        </authorList>
    </citation>
    <scope>NUCLEOTIDE SEQUENCE [LARGE SCALE GENOMIC DNA]</scope>
    <source>
        <strain evidence="15">cv. IRGC 101232</strain>
    </source>
</reference>
<dbReference type="InterPro" id="IPR057993">
    <property type="entry name" value="HD-Zip_IV_C"/>
</dbReference>
<organism evidence="15">
    <name type="scientific">Oryza brachyantha</name>
    <name type="common">malo sina</name>
    <dbReference type="NCBI Taxonomy" id="4533"/>
    <lineage>
        <taxon>Eukaryota</taxon>
        <taxon>Viridiplantae</taxon>
        <taxon>Streptophyta</taxon>
        <taxon>Embryophyta</taxon>
        <taxon>Tracheophyta</taxon>
        <taxon>Spermatophyta</taxon>
        <taxon>Magnoliopsida</taxon>
        <taxon>Liliopsida</taxon>
        <taxon>Poales</taxon>
        <taxon>Poaceae</taxon>
        <taxon>BOP clade</taxon>
        <taxon>Oryzoideae</taxon>
        <taxon>Oryzeae</taxon>
        <taxon>Oryzinae</taxon>
        <taxon>Oryza</taxon>
    </lineage>
</organism>
<dbReference type="GO" id="GO:0008289">
    <property type="term" value="F:lipid binding"/>
    <property type="evidence" value="ECO:0007669"/>
    <property type="project" value="InterPro"/>
</dbReference>
<dbReference type="SUPFAM" id="SSF55961">
    <property type="entry name" value="Bet v1-like"/>
    <property type="match status" value="2"/>
</dbReference>
<dbReference type="InterPro" id="IPR009057">
    <property type="entry name" value="Homeodomain-like_sf"/>
</dbReference>
<evidence type="ECO:0000256" key="1">
    <source>
        <dbReference type="ARBA" id="ARBA00004123"/>
    </source>
</evidence>
<feature type="region of interest" description="Disordered" evidence="11">
    <location>
        <begin position="253"/>
        <end position="286"/>
    </location>
</feature>
<evidence type="ECO:0000256" key="7">
    <source>
        <dbReference type="ARBA" id="ARBA00023163"/>
    </source>
</evidence>
<protein>
    <submittedName>
        <fullName evidence="15">Uncharacterized protein</fullName>
    </submittedName>
</protein>
<evidence type="ECO:0000256" key="6">
    <source>
        <dbReference type="ARBA" id="ARBA00023155"/>
    </source>
</evidence>
<dbReference type="SUPFAM" id="SSF46689">
    <property type="entry name" value="Homeodomain-like"/>
    <property type="match status" value="1"/>
</dbReference>
<dbReference type="EnsemblPlants" id="OB01G40650.1">
    <property type="protein sequence ID" value="OB01G40650.1"/>
    <property type="gene ID" value="OB01G40650"/>
</dbReference>
<dbReference type="Pfam" id="PF00046">
    <property type="entry name" value="Homeodomain"/>
    <property type="match status" value="1"/>
</dbReference>
<keyword evidence="12" id="KW-0732">Signal</keyword>
<evidence type="ECO:0000259" key="13">
    <source>
        <dbReference type="PROSITE" id="PS50071"/>
    </source>
</evidence>
<feature type="DNA-binding region" description="Homeobox" evidence="9">
    <location>
        <begin position="96"/>
        <end position="155"/>
    </location>
</feature>
<comment type="subcellular location">
    <subcellularLocation>
        <location evidence="1 9 10">Nucleus</location>
    </subcellularLocation>
</comment>
<evidence type="ECO:0000256" key="2">
    <source>
        <dbReference type="ARBA" id="ARBA00006789"/>
    </source>
</evidence>
<feature type="compositionally biased region" description="Gly residues" evidence="11">
    <location>
        <begin position="66"/>
        <end position="81"/>
    </location>
</feature>
<evidence type="ECO:0000256" key="12">
    <source>
        <dbReference type="SAM" id="SignalP"/>
    </source>
</evidence>
<feature type="region of interest" description="Disordered" evidence="11">
    <location>
        <begin position="25"/>
        <end position="102"/>
    </location>
</feature>
<dbReference type="Gramene" id="OB01G40650.1">
    <property type="protein sequence ID" value="OB01G40650.1"/>
    <property type="gene ID" value="OB01G40650"/>
</dbReference>
<dbReference type="PROSITE" id="PS00027">
    <property type="entry name" value="HOMEOBOX_1"/>
    <property type="match status" value="1"/>
</dbReference>
<evidence type="ECO:0000256" key="3">
    <source>
        <dbReference type="ARBA" id="ARBA00023015"/>
    </source>
</evidence>
<reference evidence="15" key="2">
    <citation type="submission" date="2013-04" db="UniProtKB">
        <authorList>
            <consortium name="EnsemblPlants"/>
        </authorList>
    </citation>
    <scope>IDENTIFICATION</scope>
</reference>
<evidence type="ECO:0000256" key="5">
    <source>
        <dbReference type="ARBA" id="ARBA00023125"/>
    </source>
</evidence>
<accession>J3L4A9</accession>